<evidence type="ECO:0000313" key="3">
    <source>
        <dbReference type="Proteomes" id="UP001642409"/>
    </source>
</evidence>
<evidence type="ECO:0000256" key="1">
    <source>
        <dbReference type="SAM" id="Phobius"/>
    </source>
</evidence>
<proteinExistence type="predicted"/>
<accession>A0ABP1HTL6</accession>
<keyword evidence="1" id="KW-1133">Transmembrane helix</keyword>
<organism evidence="2 3">
    <name type="scientific">Hexamita inflata</name>
    <dbReference type="NCBI Taxonomy" id="28002"/>
    <lineage>
        <taxon>Eukaryota</taxon>
        <taxon>Metamonada</taxon>
        <taxon>Diplomonadida</taxon>
        <taxon>Hexamitidae</taxon>
        <taxon>Hexamitinae</taxon>
        <taxon>Hexamita</taxon>
    </lineage>
</organism>
<feature type="transmembrane region" description="Helical" evidence="1">
    <location>
        <begin position="81"/>
        <end position="103"/>
    </location>
</feature>
<evidence type="ECO:0000313" key="2">
    <source>
        <dbReference type="EMBL" id="CAL6000697.1"/>
    </source>
</evidence>
<dbReference type="EMBL" id="CAXDID020000041">
    <property type="protein sequence ID" value="CAL6000697.1"/>
    <property type="molecule type" value="Genomic_DNA"/>
</dbReference>
<protein>
    <submittedName>
        <fullName evidence="2">Hypothetical_protein</fullName>
    </submittedName>
</protein>
<keyword evidence="3" id="KW-1185">Reference proteome</keyword>
<keyword evidence="1" id="KW-0812">Transmembrane</keyword>
<sequence length="132" mass="15790">MAFINNSYDIAYPGFVQEIQKYTINQTVFVLTTTNQTMKQEIDYDVKNWYIQFMILDKDGNFVENMELDYWTPLKVNTINVHIYTLIGCIIATIFYEIGVSLFQKYRQRKLNSVEHVMKKIFLLKPDFEYDL</sequence>
<keyword evidence="1" id="KW-0472">Membrane</keyword>
<dbReference type="Proteomes" id="UP001642409">
    <property type="component" value="Unassembled WGS sequence"/>
</dbReference>
<name>A0ABP1HTL6_9EUKA</name>
<reference evidence="2 3" key="1">
    <citation type="submission" date="2024-07" db="EMBL/GenBank/DDBJ databases">
        <authorList>
            <person name="Akdeniz Z."/>
        </authorList>
    </citation>
    <scope>NUCLEOTIDE SEQUENCE [LARGE SCALE GENOMIC DNA]</scope>
</reference>
<gene>
    <name evidence="2" type="ORF">HINF_LOCUS16827</name>
</gene>
<comment type="caution">
    <text evidence="2">The sequence shown here is derived from an EMBL/GenBank/DDBJ whole genome shotgun (WGS) entry which is preliminary data.</text>
</comment>